<name>A0A6J7FMW3_9ZZZZ</name>
<comment type="similarity">
    <text evidence="1">Belongs to the thioesterase PaaI family.</text>
</comment>
<evidence type="ECO:0000313" key="4">
    <source>
        <dbReference type="EMBL" id="CAB4896836.1"/>
    </source>
</evidence>
<dbReference type="PANTHER" id="PTHR42856:SF1">
    <property type="entry name" value="ACYL-COENZYME A THIOESTERASE PAAI"/>
    <property type="match status" value="1"/>
</dbReference>
<dbReference type="Pfam" id="PF03061">
    <property type="entry name" value="4HBT"/>
    <property type="match status" value="1"/>
</dbReference>
<evidence type="ECO:0000259" key="3">
    <source>
        <dbReference type="Pfam" id="PF03061"/>
    </source>
</evidence>
<protein>
    <submittedName>
        <fullName evidence="4">Unannotated protein</fullName>
    </submittedName>
</protein>
<keyword evidence="2" id="KW-0378">Hydrolase</keyword>
<reference evidence="4" key="1">
    <citation type="submission" date="2020-05" db="EMBL/GenBank/DDBJ databases">
        <authorList>
            <person name="Chiriac C."/>
            <person name="Salcher M."/>
            <person name="Ghai R."/>
            <person name="Kavagutti S V."/>
        </authorList>
    </citation>
    <scope>NUCLEOTIDE SEQUENCE</scope>
</reference>
<dbReference type="AlphaFoldDB" id="A0A6J7FMW3"/>
<dbReference type="InterPro" id="IPR052723">
    <property type="entry name" value="Acyl-CoA_thioesterase_PaaI"/>
</dbReference>
<dbReference type="NCBIfam" id="TIGR02286">
    <property type="entry name" value="PaaD"/>
    <property type="match status" value="1"/>
</dbReference>
<dbReference type="GO" id="GO:0016289">
    <property type="term" value="F:acyl-CoA hydrolase activity"/>
    <property type="evidence" value="ECO:0007669"/>
    <property type="project" value="TreeGrafter"/>
</dbReference>
<gene>
    <name evidence="4" type="ORF">UFOPK3516_00731</name>
</gene>
<dbReference type="FunFam" id="3.10.129.10:FF:000022">
    <property type="entry name" value="Phenylacetic acid degradation protein"/>
    <property type="match status" value="1"/>
</dbReference>
<dbReference type="Gene3D" id="3.10.129.10">
    <property type="entry name" value="Hotdog Thioesterase"/>
    <property type="match status" value="1"/>
</dbReference>
<dbReference type="InterPro" id="IPR003736">
    <property type="entry name" value="PAAI_dom"/>
</dbReference>
<organism evidence="4">
    <name type="scientific">freshwater metagenome</name>
    <dbReference type="NCBI Taxonomy" id="449393"/>
    <lineage>
        <taxon>unclassified sequences</taxon>
        <taxon>metagenomes</taxon>
        <taxon>ecological metagenomes</taxon>
    </lineage>
</organism>
<dbReference type="InterPro" id="IPR029069">
    <property type="entry name" value="HotDog_dom_sf"/>
</dbReference>
<sequence>MTDADMFERDAASAALGITIVERESGHAVATMLVREDMLNGFGIMHGGLIFALADTAFAFACNDSSAVTLAAGADITFLRPVKLGQRLVASASVRSRSGRSGIYDVTVRDETDTAVAEFRGRSRTIGPPAG</sequence>
<dbReference type="InterPro" id="IPR011973">
    <property type="entry name" value="PaaD"/>
</dbReference>
<dbReference type="EMBL" id="CAFBMB010000042">
    <property type="protein sequence ID" value="CAB4896836.1"/>
    <property type="molecule type" value="Genomic_DNA"/>
</dbReference>
<dbReference type="NCBIfam" id="TIGR00369">
    <property type="entry name" value="unchar_dom_1"/>
    <property type="match status" value="1"/>
</dbReference>
<feature type="domain" description="Thioesterase" evidence="3">
    <location>
        <begin position="42"/>
        <end position="116"/>
    </location>
</feature>
<evidence type="ECO:0000256" key="1">
    <source>
        <dbReference type="ARBA" id="ARBA00008324"/>
    </source>
</evidence>
<proteinExistence type="inferred from homology"/>
<dbReference type="CDD" id="cd03443">
    <property type="entry name" value="PaaI_thioesterase"/>
    <property type="match status" value="1"/>
</dbReference>
<evidence type="ECO:0000256" key="2">
    <source>
        <dbReference type="ARBA" id="ARBA00022801"/>
    </source>
</evidence>
<accession>A0A6J7FMW3</accession>
<dbReference type="InterPro" id="IPR006683">
    <property type="entry name" value="Thioestr_dom"/>
</dbReference>
<dbReference type="SUPFAM" id="SSF54637">
    <property type="entry name" value="Thioesterase/thiol ester dehydrase-isomerase"/>
    <property type="match status" value="1"/>
</dbReference>
<dbReference type="PANTHER" id="PTHR42856">
    <property type="entry name" value="ACYL-COENZYME A THIOESTERASE PAAI"/>
    <property type="match status" value="1"/>
</dbReference>